<gene>
    <name evidence="1" type="ORF">BN13_800016</name>
</gene>
<dbReference type="AlphaFoldDB" id="A0A077MF95"/>
<dbReference type="Proteomes" id="UP000035720">
    <property type="component" value="Unassembled WGS sequence"/>
</dbReference>
<comment type="caution">
    <text evidence="1">The sequence shown here is derived from an EMBL/GenBank/DDBJ whole genome shotgun (WGS) entry which is preliminary data.</text>
</comment>
<dbReference type="EMBL" id="CAJC01000195">
    <property type="protein sequence ID" value="CCI54715.1"/>
    <property type="molecule type" value="Genomic_DNA"/>
</dbReference>
<sequence length="60" mass="6798">MRSSPWPHIPDRDIHAFDTRIDPETRLLLHETGQQLLADADLLTIPAGRATFTGVTRRYG</sequence>
<proteinExistence type="predicted"/>
<dbReference type="STRING" id="1193518.BN13_800016"/>
<reference evidence="1 2" key="1">
    <citation type="journal article" date="2013" name="ISME J.">
        <title>A metabolic model for members of the genus Tetrasphaera involved in enhanced biological phosphorus removal.</title>
        <authorList>
            <person name="Kristiansen R."/>
            <person name="Nguyen H.T.T."/>
            <person name="Saunders A.M."/>
            <person name="Nielsen J.L."/>
            <person name="Wimmer R."/>
            <person name="Le V.Q."/>
            <person name="McIlroy S.J."/>
            <person name="Petrovski S."/>
            <person name="Seviour R.J."/>
            <person name="Calteau A."/>
            <person name="Nielsen K.L."/>
            <person name="Nielsen P.H."/>
        </authorList>
    </citation>
    <scope>NUCLEOTIDE SEQUENCE [LARGE SCALE GENOMIC DNA]</scope>
    <source>
        <strain evidence="1 2">Ben 74</strain>
    </source>
</reference>
<keyword evidence="2" id="KW-1185">Reference proteome</keyword>
<evidence type="ECO:0000313" key="1">
    <source>
        <dbReference type="EMBL" id="CCI54715.1"/>
    </source>
</evidence>
<evidence type="ECO:0000313" key="2">
    <source>
        <dbReference type="Proteomes" id="UP000035720"/>
    </source>
</evidence>
<accession>A0A077MF95</accession>
<dbReference type="OrthoDB" id="4848659at2"/>
<dbReference type="RefSeq" id="WP_048547318.1">
    <property type="nucleotide sequence ID" value="NZ_HF571038.1"/>
</dbReference>
<protein>
    <submittedName>
        <fullName evidence="1">Uncharacterized protein</fullName>
    </submittedName>
</protein>
<name>A0A077MF95_9MICO</name>
<organism evidence="1 2">
    <name type="scientific">Nostocoides jenkinsii Ben 74</name>
    <dbReference type="NCBI Taxonomy" id="1193518"/>
    <lineage>
        <taxon>Bacteria</taxon>
        <taxon>Bacillati</taxon>
        <taxon>Actinomycetota</taxon>
        <taxon>Actinomycetes</taxon>
        <taxon>Micrococcales</taxon>
        <taxon>Intrasporangiaceae</taxon>
        <taxon>Nostocoides</taxon>
    </lineage>
</organism>